<protein>
    <submittedName>
        <fullName evidence="5">Preprotein translocase subunit TatC</fullName>
    </submittedName>
</protein>
<dbReference type="InterPro" id="IPR009050">
    <property type="entry name" value="Globin-like_sf"/>
</dbReference>
<dbReference type="AlphaFoldDB" id="A0A2P6MAA2"/>
<dbReference type="InterPro" id="IPR001486">
    <property type="entry name" value="Hemoglobin_trunc"/>
</dbReference>
<evidence type="ECO:0000256" key="1">
    <source>
        <dbReference type="ARBA" id="ARBA00022448"/>
    </source>
</evidence>
<comment type="caution">
    <text evidence="5">The sequence shown here is derived from an EMBL/GenBank/DDBJ whole genome shotgun (WGS) entry which is preliminary data.</text>
</comment>
<evidence type="ECO:0000313" key="5">
    <source>
        <dbReference type="EMBL" id="PRH82898.1"/>
    </source>
</evidence>
<accession>A0A2P6MAA2</accession>
<keyword evidence="3" id="KW-0479">Metal-binding</keyword>
<dbReference type="InterPro" id="IPR012292">
    <property type="entry name" value="Globin/Proto"/>
</dbReference>
<dbReference type="CDD" id="cd08916">
    <property type="entry name" value="TrHb3_P"/>
    <property type="match status" value="1"/>
</dbReference>
<sequence length="134" mass="15076">MDETTTLDEAALAGLVDAFYDKVRRDPALGPVFNDAVHDWDEHKRLLTTFWSSVALGTRSYRGNPMAAHQARQDITADHFPRWLALWRETTAERLAPADAERLQGYAERIGESLRYGLGLGRSRNDLGLPIRPA</sequence>
<evidence type="ECO:0000256" key="3">
    <source>
        <dbReference type="ARBA" id="ARBA00022723"/>
    </source>
</evidence>
<gene>
    <name evidence="5" type="ORF">C6N40_04430</name>
</gene>
<dbReference type="Gene3D" id="1.10.490.10">
    <property type="entry name" value="Globins"/>
    <property type="match status" value="1"/>
</dbReference>
<evidence type="ECO:0000256" key="2">
    <source>
        <dbReference type="ARBA" id="ARBA00022617"/>
    </source>
</evidence>
<dbReference type="Proteomes" id="UP000241736">
    <property type="component" value="Unassembled WGS sequence"/>
</dbReference>
<dbReference type="GO" id="GO:0019825">
    <property type="term" value="F:oxygen binding"/>
    <property type="evidence" value="ECO:0007669"/>
    <property type="project" value="InterPro"/>
</dbReference>
<proteinExistence type="predicted"/>
<keyword evidence="6" id="KW-1185">Reference proteome</keyword>
<keyword evidence="4" id="KW-0408">Iron</keyword>
<dbReference type="OrthoDB" id="25954at2"/>
<name>A0A2P6MAA2_9GAMM</name>
<organism evidence="5 6">
    <name type="scientific">Arenimonas caeni</name>
    <dbReference type="NCBI Taxonomy" id="2058085"/>
    <lineage>
        <taxon>Bacteria</taxon>
        <taxon>Pseudomonadati</taxon>
        <taxon>Pseudomonadota</taxon>
        <taxon>Gammaproteobacteria</taxon>
        <taxon>Lysobacterales</taxon>
        <taxon>Lysobacteraceae</taxon>
        <taxon>Arenimonas</taxon>
    </lineage>
</organism>
<dbReference type="GO" id="GO:0020037">
    <property type="term" value="F:heme binding"/>
    <property type="evidence" value="ECO:0007669"/>
    <property type="project" value="InterPro"/>
</dbReference>
<reference evidence="5 6" key="1">
    <citation type="submission" date="2018-03" db="EMBL/GenBank/DDBJ databases">
        <title>Arenimonas caeni sp. nov., isolated from activated sludge.</title>
        <authorList>
            <person name="Liu H."/>
        </authorList>
    </citation>
    <scope>NUCLEOTIDE SEQUENCE [LARGE SCALE GENOMIC DNA]</scope>
    <source>
        <strain evidence="6">z29</strain>
    </source>
</reference>
<keyword evidence="2" id="KW-0349">Heme</keyword>
<dbReference type="Pfam" id="PF01152">
    <property type="entry name" value="Bac_globin"/>
    <property type="match status" value="1"/>
</dbReference>
<keyword evidence="1" id="KW-0813">Transport</keyword>
<evidence type="ECO:0000313" key="6">
    <source>
        <dbReference type="Proteomes" id="UP000241736"/>
    </source>
</evidence>
<dbReference type="EMBL" id="PVLF01000004">
    <property type="protein sequence ID" value="PRH82898.1"/>
    <property type="molecule type" value="Genomic_DNA"/>
</dbReference>
<dbReference type="SUPFAM" id="SSF46458">
    <property type="entry name" value="Globin-like"/>
    <property type="match status" value="1"/>
</dbReference>
<evidence type="ECO:0000256" key="4">
    <source>
        <dbReference type="ARBA" id="ARBA00023004"/>
    </source>
</evidence>
<dbReference type="GO" id="GO:0046872">
    <property type="term" value="F:metal ion binding"/>
    <property type="evidence" value="ECO:0007669"/>
    <property type="project" value="UniProtKB-KW"/>
</dbReference>
<dbReference type="RefSeq" id="WP_106989806.1">
    <property type="nucleotide sequence ID" value="NZ_KZ679086.1"/>
</dbReference>